<accession>A0A0D6EV29</accession>
<comment type="similarity">
    <text evidence="1">Belongs to the nitroreductase family.</text>
</comment>
<dbReference type="AlphaFoldDB" id="A0A0D6EV29"/>
<evidence type="ECO:0000259" key="3">
    <source>
        <dbReference type="Pfam" id="PF00881"/>
    </source>
</evidence>
<name>A0A0D6EV29_9PROT</name>
<dbReference type="KEGG" id="mbat:BN1208_0443"/>
<dbReference type="CDD" id="cd02138">
    <property type="entry name" value="TdsD-like"/>
    <property type="match status" value="1"/>
</dbReference>
<dbReference type="GO" id="GO:0016491">
    <property type="term" value="F:oxidoreductase activity"/>
    <property type="evidence" value="ECO:0007669"/>
    <property type="project" value="UniProtKB-KW"/>
</dbReference>
<keyword evidence="5" id="KW-1185">Reference proteome</keyword>
<protein>
    <submittedName>
        <fullName evidence="4">Nitroreductase</fullName>
    </submittedName>
</protein>
<dbReference type="PANTHER" id="PTHR43673">
    <property type="entry name" value="NAD(P)H NITROREDUCTASE YDGI-RELATED"/>
    <property type="match status" value="1"/>
</dbReference>
<dbReference type="Gene3D" id="3.40.109.10">
    <property type="entry name" value="NADH Oxidase"/>
    <property type="match status" value="1"/>
</dbReference>
<evidence type="ECO:0000313" key="4">
    <source>
        <dbReference type="EMBL" id="CEZ19336.1"/>
    </source>
</evidence>
<evidence type="ECO:0000256" key="1">
    <source>
        <dbReference type="ARBA" id="ARBA00007118"/>
    </source>
</evidence>
<feature type="domain" description="Nitroreductase" evidence="3">
    <location>
        <begin position="16"/>
        <end position="62"/>
    </location>
</feature>
<feature type="domain" description="Nitroreductase" evidence="3">
    <location>
        <begin position="78"/>
        <end position="160"/>
    </location>
</feature>
<proteinExistence type="inferred from homology"/>
<dbReference type="EMBL" id="LN827929">
    <property type="protein sequence ID" value="CEZ19336.1"/>
    <property type="molecule type" value="Genomic_DNA"/>
</dbReference>
<keyword evidence="2" id="KW-0560">Oxidoreductase</keyword>
<sequence length="198" mass="22491">MKKPAITEQPIHVILADRWSSRAYDPTQFVSQELLLSLMEAARWSPSCMGDQPWQFIVFNKKDATPWTQALNCLSIGNQNWAMDASILILACAHQNFSNNEKTNRWGQYDTGAASENICLQATSLGMVAHQMGGFDVEKTRQLFQIPSQYDLMSFIAIGYPLAIEKVNAEALAKEKEARKRKPLREIFYTNQWGEQSL</sequence>
<dbReference type="PANTHER" id="PTHR43673:SF10">
    <property type="entry name" value="NADH DEHYDROGENASE_NAD(P)H NITROREDUCTASE XCC3605-RELATED"/>
    <property type="match status" value="1"/>
</dbReference>
<evidence type="ECO:0000313" key="5">
    <source>
        <dbReference type="Proteomes" id="UP000064007"/>
    </source>
</evidence>
<evidence type="ECO:0000256" key="2">
    <source>
        <dbReference type="ARBA" id="ARBA00023002"/>
    </source>
</evidence>
<dbReference type="InterPro" id="IPR029479">
    <property type="entry name" value="Nitroreductase"/>
</dbReference>
<dbReference type="RefSeq" id="WP_046487469.1">
    <property type="nucleotide sequence ID" value="NZ_LN827929.1"/>
</dbReference>
<dbReference type="HOGENOM" id="CLU_070764_6_0_4"/>
<dbReference type="SUPFAM" id="SSF55469">
    <property type="entry name" value="FMN-dependent nitroreductase-like"/>
    <property type="match status" value="1"/>
</dbReference>
<dbReference type="OrthoDB" id="9802510at2"/>
<dbReference type="STRING" id="1581557.BN1208_0443"/>
<dbReference type="InterPro" id="IPR000415">
    <property type="entry name" value="Nitroreductase-like"/>
</dbReference>
<dbReference type="Pfam" id="PF00881">
    <property type="entry name" value="Nitroreductase"/>
    <property type="match status" value="2"/>
</dbReference>
<reference evidence="5" key="1">
    <citation type="submission" date="2014-12" db="EMBL/GenBank/DDBJ databases">
        <authorList>
            <person name="Salcher M.M."/>
        </authorList>
    </citation>
    <scope>NUCLEOTIDE SEQUENCE [LARGE SCALE GENOMIC DNA]</scope>
    <source>
        <strain evidence="5">MMS-10A-171</strain>
    </source>
</reference>
<organism evidence="4 5">
    <name type="scientific">Candidatus Methylopumilus planktonicus</name>
    <dbReference type="NCBI Taxonomy" id="1581557"/>
    <lineage>
        <taxon>Bacteria</taxon>
        <taxon>Pseudomonadati</taxon>
        <taxon>Pseudomonadota</taxon>
        <taxon>Betaproteobacteria</taxon>
        <taxon>Nitrosomonadales</taxon>
        <taxon>Methylophilaceae</taxon>
        <taxon>Candidatus Methylopumilus</taxon>
    </lineage>
</organism>
<dbReference type="Proteomes" id="UP000064007">
    <property type="component" value="Chromosome 1"/>
</dbReference>
<gene>
    <name evidence="4" type="ORF">BN1208_0443</name>
</gene>